<evidence type="ECO:0000256" key="1">
    <source>
        <dbReference type="SAM" id="Phobius"/>
    </source>
</evidence>
<protein>
    <submittedName>
        <fullName evidence="2">Uncharacterized protein</fullName>
    </submittedName>
</protein>
<dbReference type="EMBL" id="CP011797">
    <property type="protein sequence ID" value="ATX78084.1"/>
    <property type="molecule type" value="Genomic_DNA"/>
</dbReference>
<dbReference type="NCBIfam" id="TIGR01847">
    <property type="entry name" value="bacteriocin_sig"/>
    <property type="match status" value="1"/>
</dbReference>
<evidence type="ECO:0000313" key="2">
    <source>
        <dbReference type="EMBL" id="ATX78084.1"/>
    </source>
</evidence>
<dbReference type="AlphaFoldDB" id="A0A2K8KZ17"/>
<gene>
    <name evidence="2" type="ORF">REIFOR_02964</name>
</gene>
<evidence type="ECO:0000313" key="3">
    <source>
        <dbReference type="Proteomes" id="UP000229757"/>
    </source>
</evidence>
<dbReference type="InterPro" id="IPR010133">
    <property type="entry name" value="Bacteriocin_signal_seq"/>
</dbReference>
<reference evidence="2 3" key="1">
    <citation type="journal article" date="2017" name="Environ. Microbiol.">
        <title>Genomic and physiological analyses of 'Reinekea forsetii' reveal a versatile opportunistic lifestyle during spring algae blooms.</title>
        <authorList>
            <person name="Avci B."/>
            <person name="Hahnke R.L."/>
            <person name="Chafee M."/>
            <person name="Fischer T."/>
            <person name="Gruber-Vodicka H."/>
            <person name="Tegetmeyer H.E."/>
            <person name="Harder J."/>
            <person name="Fuchs B.M."/>
            <person name="Amann R.I."/>
            <person name="Teeling H."/>
        </authorList>
    </citation>
    <scope>NUCLEOTIDE SEQUENCE [LARGE SCALE GENOMIC DNA]</scope>
    <source>
        <strain evidence="2 3">Hel1_31_D35</strain>
    </source>
</reference>
<organism evidence="2 3">
    <name type="scientific">Reinekea forsetii</name>
    <dbReference type="NCBI Taxonomy" id="1336806"/>
    <lineage>
        <taxon>Bacteria</taxon>
        <taxon>Pseudomonadati</taxon>
        <taxon>Pseudomonadota</taxon>
        <taxon>Gammaproteobacteria</taxon>
        <taxon>Oceanospirillales</taxon>
        <taxon>Saccharospirillaceae</taxon>
        <taxon>Reinekea</taxon>
    </lineage>
</organism>
<proteinExistence type="predicted"/>
<sequence length="77" mass="8385">MQVLTVLLLSATWRIFLVNNQKGQFMNTLSNDQMNQVSGGALVTLFKAVIKGAGYVGTAITVSYNSYKAAKKKASRK</sequence>
<keyword evidence="1" id="KW-1133">Transmembrane helix</keyword>
<accession>A0A2K8KZ17</accession>
<keyword evidence="3" id="KW-1185">Reference proteome</keyword>
<name>A0A2K8KZ17_9GAMM</name>
<dbReference type="Proteomes" id="UP000229757">
    <property type="component" value="Chromosome"/>
</dbReference>
<keyword evidence="1" id="KW-0472">Membrane</keyword>
<keyword evidence="1" id="KW-0812">Transmembrane</keyword>
<dbReference type="KEGG" id="rfo:REIFOR_02964"/>
<feature type="transmembrane region" description="Helical" evidence="1">
    <location>
        <begin position="44"/>
        <end position="67"/>
    </location>
</feature>